<dbReference type="EMBL" id="JAKGAS010000008">
    <property type="protein sequence ID" value="MCF2949314.1"/>
    <property type="molecule type" value="Genomic_DNA"/>
</dbReference>
<comment type="caution">
    <text evidence="1">The sequence shown here is derived from an EMBL/GenBank/DDBJ whole genome shotgun (WGS) entry which is preliminary data.</text>
</comment>
<sequence length="450" mass="49939">MLLIVISLITACSGSDDTPDTQEDEKTILQFYNASSNSPSISLRDIDKQGLGHAGYGDATQIVNLVSGEHELQLFRTELDGSEVVVEDITVQLANNKKTLLVLTGDIDSASVHEYEFEFKELNQHFRLFATSNVSNEASFDLYMAEEGVDFVNANFMGTVDFGALEELNYWAGDEDSSDFDIGSFILFMTEPGSQQVLFESSEINLRSATEYIVSIRESNGIIDNQLNLDIISNSTSVGKYSHVNSPAQYRVYNSLDGQNEMEISFMGDSSGNVSNEFTLLANSISEFTEIEFGDYRISALSKQNPELKFNSRLVTLNKGVSKAIVIYQDEDNALTTLEFIEDGVAQAFTKQLNVVNLQNTLQNISLYFVKSNETIDSAKYKITSLEFGKARELSVPSDFYELIAIHTDDNGSKTLLDRTPLLGINEDKLYIVTIESDLDAPSGYKLTLL</sequence>
<evidence type="ECO:0000313" key="2">
    <source>
        <dbReference type="Proteomes" id="UP001521137"/>
    </source>
</evidence>
<protein>
    <submittedName>
        <fullName evidence="1">DUF4397 domain-containing protein</fullName>
    </submittedName>
</protein>
<proteinExistence type="predicted"/>
<name>A0ABS9DBZ3_9ALTE</name>
<organism evidence="1 2">
    <name type="scientific">Paraglaciecola algarum</name>
    <dbReference type="NCBI Taxonomy" id="3050085"/>
    <lineage>
        <taxon>Bacteria</taxon>
        <taxon>Pseudomonadati</taxon>
        <taxon>Pseudomonadota</taxon>
        <taxon>Gammaproteobacteria</taxon>
        <taxon>Alteromonadales</taxon>
        <taxon>Alteromonadaceae</taxon>
        <taxon>Paraglaciecola</taxon>
    </lineage>
</organism>
<gene>
    <name evidence="1" type="ORF">L0668_14440</name>
</gene>
<accession>A0ABS9DBZ3</accession>
<evidence type="ECO:0000313" key="1">
    <source>
        <dbReference type="EMBL" id="MCF2949314.1"/>
    </source>
</evidence>
<keyword evidence="2" id="KW-1185">Reference proteome</keyword>
<reference evidence="1 2" key="1">
    <citation type="submission" date="2022-01" db="EMBL/GenBank/DDBJ databases">
        <title>Paraglaciecola sp. G1-23.</title>
        <authorList>
            <person name="Jin M.S."/>
            <person name="Han D.M."/>
            <person name="Kim H.M."/>
            <person name="Jeon C.O."/>
        </authorList>
    </citation>
    <scope>NUCLEOTIDE SEQUENCE [LARGE SCALE GENOMIC DNA]</scope>
    <source>
        <strain evidence="1 2">G1-23</strain>
    </source>
</reference>
<dbReference type="Proteomes" id="UP001521137">
    <property type="component" value="Unassembled WGS sequence"/>
</dbReference>